<dbReference type="Proteomes" id="UP001234178">
    <property type="component" value="Unassembled WGS sequence"/>
</dbReference>
<keyword evidence="2" id="KW-1185">Reference proteome</keyword>
<reference evidence="1 2" key="1">
    <citation type="journal article" date="2023" name="Nucleic Acids Res.">
        <title>The hologenome of Daphnia magna reveals possible DNA methylation and microbiome-mediated evolution of the host genome.</title>
        <authorList>
            <person name="Chaturvedi A."/>
            <person name="Li X."/>
            <person name="Dhandapani V."/>
            <person name="Marshall H."/>
            <person name="Kissane S."/>
            <person name="Cuenca-Cambronero M."/>
            <person name="Asole G."/>
            <person name="Calvet F."/>
            <person name="Ruiz-Romero M."/>
            <person name="Marangio P."/>
            <person name="Guigo R."/>
            <person name="Rago D."/>
            <person name="Mirbahai L."/>
            <person name="Eastwood N."/>
            <person name="Colbourne J.K."/>
            <person name="Zhou J."/>
            <person name="Mallon E."/>
            <person name="Orsini L."/>
        </authorList>
    </citation>
    <scope>NUCLEOTIDE SEQUENCE [LARGE SCALE GENOMIC DNA]</scope>
    <source>
        <strain evidence="1">LRV0_1</strain>
    </source>
</reference>
<accession>A0ABR0B8H4</accession>
<name>A0ABR0B8H4_9CRUS</name>
<evidence type="ECO:0000313" key="2">
    <source>
        <dbReference type="Proteomes" id="UP001234178"/>
    </source>
</evidence>
<gene>
    <name evidence="1" type="ORF">OUZ56_030016</name>
</gene>
<proteinExistence type="predicted"/>
<organism evidence="1 2">
    <name type="scientific">Daphnia magna</name>
    <dbReference type="NCBI Taxonomy" id="35525"/>
    <lineage>
        <taxon>Eukaryota</taxon>
        <taxon>Metazoa</taxon>
        <taxon>Ecdysozoa</taxon>
        <taxon>Arthropoda</taxon>
        <taxon>Crustacea</taxon>
        <taxon>Branchiopoda</taxon>
        <taxon>Diplostraca</taxon>
        <taxon>Cladocera</taxon>
        <taxon>Anomopoda</taxon>
        <taxon>Daphniidae</taxon>
        <taxon>Daphnia</taxon>
    </lineage>
</organism>
<evidence type="ECO:0000313" key="1">
    <source>
        <dbReference type="EMBL" id="KAK4037995.1"/>
    </source>
</evidence>
<sequence length="81" mass="9323">MSRQSFENLACMMATYLNSNDSGVPVQTKLLLTLWTLANVDSFRGIGDRLEMKRALHLFVYYQSIPAQFNRIHQMANQGRI</sequence>
<comment type="caution">
    <text evidence="1">The sequence shown here is derived from an EMBL/GenBank/DDBJ whole genome shotgun (WGS) entry which is preliminary data.</text>
</comment>
<dbReference type="EMBL" id="JAOYFB010000040">
    <property type="protein sequence ID" value="KAK4037995.1"/>
    <property type="molecule type" value="Genomic_DNA"/>
</dbReference>
<protein>
    <submittedName>
        <fullName evidence="1">Uncharacterized protein</fullName>
    </submittedName>
</protein>